<keyword evidence="2" id="KW-1185">Reference proteome</keyword>
<accession>Q7NDK3</accession>
<protein>
    <submittedName>
        <fullName evidence="1">Glr4232 protein</fullName>
    </submittedName>
</protein>
<dbReference type="OrthoDB" id="1396907at2"/>
<dbReference type="InParanoid" id="Q7NDK3"/>
<dbReference type="EnsemblBacteria" id="BAC92173">
    <property type="protein sequence ID" value="BAC92173"/>
    <property type="gene ID" value="BAC92173"/>
</dbReference>
<evidence type="ECO:0000313" key="2">
    <source>
        <dbReference type="Proteomes" id="UP000000557"/>
    </source>
</evidence>
<dbReference type="STRING" id="251221.gene:10761751"/>
<dbReference type="PhylomeDB" id="Q7NDK3"/>
<dbReference type="KEGG" id="gvi:glr4232"/>
<reference evidence="1 2" key="1">
    <citation type="journal article" date="2003" name="DNA Res.">
        <title>Complete genome structure of Gloeobacter violaceus PCC 7421, a cyanobacterium that lacks thylakoids.</title>
        <authorList>
            <person name="Nakamura Y."/>
            <person name="Kaneko T."/>
            <person name="Sato S."/>
            <person name="Mimuro M."/>
            <person name="Miyashita H."/>
            <person name="Tsuchiya T."/>
            <person name="Sasamoto S."/>
            <person name="Watanabe A."/>
            <person name="Kawashima K."/>
            <person name="Kishida Y."/>
            <person name="Kiyokawa C."/>
            <person name="Kohara M."/>
            <person name="Matsumoto M."/>
            <person name="Matsuno A."/>
            <person name="Nakazaki N."/>
            <person name="Shimpo S."/>
            <person name="Takeuchi C."/>
            <person name="Yamada M."/>
            <person name="Tabata S."/>
        </authorList>
    </citation>
    <scope>NUCLEOTIDE SEQUENCE [LARGE SCALE GENOMIC DNA]</scope>
    <source>
        <strain evidence="2">ATCC 29082 / PCC 7421</strain>
    </source>
</reference>
<dbReference type="SUPFAM" id="SSF75005">
    <property type="entry name" value="Arabinanase/levansucrase/invertase"/>
    <property type="match status" value="1"/>
</dbReference>
<gene>
    <name evidence="1" type="ordered locus">glr4232</name>
</gene>
<dbReference type="EMBL" id="BA000045">
    <property type="protein sequence ID" value="BAC92173.1"/>
    <property type="molecule type" value="Genomic_DNA"/>
</dbReference>
<dbReference type="Proteomes" id="UP000000557">
    <property type="component" value="Chromosome"/>
</dbReference>
<dbReference type="HOGENOM" id="CLU_677503_0_0_3"/>
<sequence length="378" mass="41911">MLNTFYKLPAIVSLSFAIFCGTSLHKTAFAQFVPTDILITEAPIIDPEFDQANARFTWVDSAGDVWIGNVDAQTGNFDPLDGKSIAVDTGAVPVEVIGNGPEWVFTSAGPQIVYTKFDNSRYALGRALQQNGVWIGGFLENGQGRFGPIGSLDRSDPAPRISYIGRDENRKQVTFWRGLDEPSTEEVIPGSQPPGGRWVDGKRALVLTERVGSGRQGFMYDVDAGVLEQLTFDAGIKKAIFMWQAPEYGNEYLFFTLIDEKEIGIYRKIDGVWTKINTVKPPSTGNFLWSPELLVYEGKSYIFMVASTSRDQASKTVPTDIWLAGIDPEAPFYRQLSDATSRVRKDPEVFVTDDGPMIYYLAFLTPLTSAIYRCETGL</sequence>
<dbReference type="Gene3D" id="2.115.10.20">
    <property type="entry name" value="Glycosyl hydrolase domain, family 43"/>
    <property type="match status" value="1"/>
</dbReference>
<evidence type="ECO:0000313" key="1">
    <source>
        <dbReference type="EMBL" id="BAC92173.1"/>
    </source>
</evidence>
<organism evidence="1 2">
    <name type="scientific">Gloeobacter violaceus (strain ATCC 29082 / PCC 7421)</name>
    <dbReference type="NCBI Taxonomy" id="251221"/>
    <lineage>
        <taxon>Bacteria</taxon>
        <taxon>Bacillati</taxon>
        <taxon>Cyanobacteriota</taxon>
        <taxon>Cyanophyceae</taxon>
        <taxon>Gloeobacterales</taxon>
        <taxon>Gloeobacteraceae</taxon>
        <taxon>Gloeobacter</taxon>
    </lineage>
</organism>
<proteinExistence type="predicted"/>
<reference evidence="1 2" key="2">
    <citation type="journal article" date="2003" name="DNA Res.">
        <title>Complete genome structure of Gloeobacter violaceus PCC 7421, a cyanobacterium that lacks thylakoids (supplement).</title>
        <authorList>
            <person name="Nakamura Y."/>
            <person name="Kaneko T."/>
            <person name="Sato S."/>
            <person name="Mimuro M."/>
            <person name="Miyashita H."/>
            <person name="Tsuchiya T."/>
            <person name="Sasamoto S."/>
            <person name="Watanabe A."/>
            <person name="Kawashima K."/>
            <person name="Kishida Y."/>
            <person name="Kiyokawa C."/>
            <person name="Kohara M."/>
            <person name="Matsumoto M."/>
            <person name="Matsuno A."/>
            <person name="Nakazaki N."/>
            <person name="Shimpo S."/>
            <person name="Takeuchi C."/>
            <person name="Yamada M."/>
            <person name="Tabata S."/>
        </authorList>
    </citation>
    <scope>NUCLEOTIDE SEQUENCE [LARGE SCALE GENOMIC DNA]</scope>
    <source>
        <strain evidence="2">ATCC 29082 / PCC 7421</strain>
    </source>
</reference>
<dbReference type="AlphaFoldDB" id="Q7NDK3"/>
<dbReference type="eggNOG" id="COG3386">
    <property type="taxonomic scope" value="Bacteria"/>
</dbReference>
<name>Q7NDK3_GLOVI</name>
<dbReference type="InterPro" id="IPR023296">
    <property type="entry name" value="Glyco_hydro_beta-prop_sf"/>
</dbReference>